<organism evidence="3 4">
    <name type="scientific">Acrasis kona</name>
    <dbReference type="NCBI Taxonomy" id="1008807"/>
    <lineage>
        <taxon>Eukaryota</taxon>
        <taxon>Discoba</taxon>
        <taxon>Heterolobosea</taxon>
        <taxon>Tetramitia</taxon>
        <taxon>Eutetramitia</taxon>
        <taxon>Acrasidae</taxon>
        <taxon>Acrasis</taxon>
    </lineage>
</organism>
<evidence type="ECO:0000313" key="4">
    <source>
        <dbReference type="Proteomes" id="UP001431209"/>
    </source>
</evidence>
<dbReference type="SUPFAM" id="SSF52047">
    <property type="entry name" value="RNI-like"/>
    <property type="match status" value="1"/>
</dbReference>
<dbReference type="PANTHER" id="PTHR24114">
    <property type="entry name" value="LEUCINE RICH REPEAT FAMILY PROTEIN"/>
    <property type="match status" value="1"/>
</dbReference>
<proteinExistence type="predicted"/>
<comment type="caution">
    <text evidence="3">The sequence shown here is derived from an EMBL/GenBank/DDBJ whole genome shotgun (WGS) entry which is preliminary data.</text>
</comment>
<keyword evidence="1" id="KW-0175">Coiled coil</keyword>
<dbReference type="InterPro" id="IPR032675">
    <property type="entry name" value="LRR_dom_sf"/>
</dbReference>
<gene>
    <name evidence="3" type="ORF">AKO1_004578</name>
</gene>
<dbReference type="InterPro" id="IPR001611">
    <property type="entry name" value="Leu-rich_rpt"/>
</dbReference>
<feature type="compositionally biased region" description="Gly residues" evidence="2">
    <location>
        <begin position="734"/>
        <end position="745"/>
    </location>
</feature>
<dbReference type="Proteomes" id="UP001431209">
    <property type="component" value="Unassembled WGS sequence"/>
</dbReference>
<dbReference type="InterPro" id="IPR052394">
    <property type="entry name" value="LRR-containing"/>
</dbReference>
<feature type="compositionally biased region" description="Low complexity" evidence="2">
    <location>
        <begin position="759"/>
        <end position="792"/>
    </location>
</feature>
<evidence type="ECO:0000256" key="1">
    <source>
        <dbReference type="SAM" id="Coils"/>
    </source>
</evidence>
<feature type="coiled-coil region" evidence="1">
    <location>
        <begin position="647"/>
        <end position="674"/>
    </location>
</feature>
<dbReference type="SMART" id="SM00368">
    <property type="entry name" value="LRR_RI"/>
    <property type="match status" value="8"/>
</dbReference>
<keyword evidence="4" id="KW-1185">Reference proteome</keyword>
<feature type="compositionally biased region" description="Polar residues" evidence="2">
    <location>
        <begin position="861"/>
        <end position="873"/>
    </location>
</feature>
<feature type="compositionally biased region" description="Basic and acidic residues" evidence="2">
    <location>
        <begin position="884"/>
        <end position="895"/>
    </location>
</feature>
<dbReference type="Gene3D" id="3.80.10.10">
    <property type="entry name" value="Ribonuclease Inhibitor"/>
    <property type="match status" value="4"/>
</dbReference>
<feature type="region of interest" description="Disordered" evidence="2">
    <location>
        <begin position="706"/>
        <end position="963"/>
    </location>
</feature>
<protein>
    <submittedName>
        <fullName evidence="3">Nlrc3</fullName>
    </submittedName>
</protein>
<dbReference type="AlphaFoldDB" id="A0AAW2Z4I2"/>
<dbReference type="Pfam" id="PF00560">
    <property type="entry name" value="LRR_1"/>
    <property type="match status" value="1"/>
</dbReference>
<evidence type="ECO:0000313" key="3">
    <source>
        <dbReference type="EMBL" id="KAL0483870.1"/>
    </source>
</evidence>
<sequence>MYNLMMFSEDVWKSTFICGQKVYHTNNVCSGDDIKDFSEMLPSIIDATGGVLDVFDDVIEFDDLVSMLTKVTKSSISGNALMCAVYRLRDNRWIEDFAQAYAFSEIFLAWCSDTKQHPLREFALSLKQILEKHCTETRFQLRSQRIGVNTAMALSRILQDKPKITTLDLHENIIRDKGISCLLTDYLMIGQANSAVSSFTNTSFVCNVTSLNIGSNDIGAEGGQLLATFLETKFCKLRTLILGSEVDELYTNKIETETGIAIAESLLNNHTLTTLDLNRNTFLGKKNQEAFFAFADTFSQNKTISCLRLGETNMSPIAAVNIVQSLQGNYNLRYLDLHGNRLTVEVAEALGKLTSDPNCQISTLLLQKNRLKNRGAQILCSALTRVVDLSQSLYGNSVMCHLVLSQNKVGNKGAIALGELLETTDCGLVHLELNSCGISDEGSVSMAISLTQNTSLLTLRLYNNYLSEDAGKAISELLTKNNTIVNIDVKGNQIDHSTYLKIKKTLLRNRNSKLLLKDQVIRLKYTEHLLREAESSLNVNSKQRERSEDKVNVALDDKRKIADDGEFNLAEIIAQIKEEQIVINDINDKIAKEQQSHDQNILLLENKLTLLKETQDSENVVKENIDNKLNQMKMDSQNVDVERDLEIESAKKQVVQAKQKLLDYERLSKKHRKEMGNIKKKISTIETTIKDKVALEEIQKIHKSENVAGQAISDDDEEKSTEKMPAADNIKTNGIGGIKTNGIGGAARPEKINTNMNKNSVSTSEKSPSKSKSTNPSSPSNASQQNQRNNATPSKSRVGKRPKTTEGASESRGRPQQLDLTQLASDQDTSTTYSPSNKTTTEGPTTPSSKLKINLKKEASLTPSKNSTSPAHHQQQQQQIYSPKSEKTTNKKEKTNSSYPKYDLEPVKASSSVVSIEASLLEKDVKLPPLHPTKHGNLIKGSKDLSNRSNSNSNDPGSPTTRK</sequence>
<dbReference type="EMBL" id="JAOPGA020000998">
    <property type="protein sequence ID" value="KAL0483870.1"/>
    <property type="molecule type" value="Genomic_DNA"/>
</dbReference>
<feature type="compositionally biased region" description="Polar residues" evidence="2">
    <location>
        <begin position="818"/>
        <end position="851"/>
    </location>
</feature>
<dbReference type="PANTHER" id="PTHR24114:SF2">
    <property type="entry name" value="F-BOX DOMAIN-CONTAINING PROTEIN-RELATED"/>
    <property type="match status" value="1"/>
</dbReference>
<name>A0AAW2Z4I2_9EUKA</name>
<accession>A0AAW2Z4I2</accession>
<dbReference type="Pfam" id="PF13516">
    <property type="entry name" value="LRR_6"/>
    <property type="match status" value="4"/>
</dbReference>
<evidence type="ECO:0000256" key="2">
    <source>
        <dbReference type="SAM" id="MobiDB-lite"/>
    </source>
</evidence>
<reference evidence="3 4" key="1">
    <citation type="submission" date="2024-03" db="EMBL/GenBank/DDBJ databases">
        <title>The Acrasis kona genome and developmental transcriptomes reveal deep origins of eukaryotic multicellular pathways.</title>
        <authorList>
            <person name="Sheikh S."/>
            <person name="Fu C.-J."/>
            <person name="Brown M.W."/>
            <person name="Baldauf S.L."/>
        </authorList>
    </citation>
    <scope>NUCLEOTIDE SEQUENCE [LARGE SCALE GENOMIC DNA]</scope>
    <source>
        <strain evidence="3 4">ATCC MYA-3509</strain>
    </source>
</reference>